<dbReference type="UniPathway" id="UPA00253">
    <property type="reaction ID" value="UER00332"/>
</dbReference>
<evidence type="ECO:0000256" key="10">
    <source>
        <dbReference type="ARBA" id="ARBA00048721"/>
    </source>
</evidence>
<feature type="domain" description="Cytidyltransferase-like" evidence="11">
    <location>
        <begin position="6"/>
        <end position="165"/>
    </location>
</feature>
<evidence type="ECO:0000256" key="1">
    <source>
        <dbReference type="ARBA" id="ARBA00002324"/>
    </source>
</evidence>
<keyword evidence="4" id="KW-0662">Pyridine nucleotide biosynthesis</keyword>
<sequence>MTKIALFGTSADPPTKGHQAIIKWLSKNFEKVVIWASDNPLKNHQTFLDKRSKMLSILIENIDYNQNNICLHQELSSCRTLETVELAIKKWNDGEFTLVVGSDLVKQLLSWYHIEELLQKVELLIIPRQGITTEEEDLQKLRELSTEVKIAFLEVPNVSSSAYREQGDEMTITPPIKDYIYRHKLYQWQKTSTEKL</sequence>
<dbReference type="RefSeq" id="WP_011610190.1">
    <property type="nucleotide sequence ID" value="NC_008312.1"/>
</dbReference>
<organism evidence="12">
    <name type="scientific">Trichodesmium erythraeum (strain IMS101)</name>
    <dbReference type="NCBI Taxonomy" id="203124"/>
    <lineage>
        <taxon>Bacteria</taxon>
        <taxon>Bacillati</taxon>
        <taxon>Cyanobacteriota</taxon>
        <taxon>Cyanophyceae</taxon>
        <taxon>Oscillatoriophycideae</taxon>
        <taxon>Oscillatoriales</taxon>
        <taxon>Microcoleaceae</taxon>
        <taxon>Trichodesmium</taxon>
    </lineage>
</organism>
<dbReference type="EMBL" id="CP000393">
    <property type="protein sequence ID" value="ABG49794.1"/>
    <property type="molecule type" value="Genomic_DNA"/>
</dbReference>
<evidence type="ECO:0000256" key="3">
    <source>
        <dbReference type="ARBA" id="ARBA00012389"/>
    </source>
</evidence>
<dbReference type="CDD" id="cd02165">
    <property type="entry name" value="NMNAT"/>
    <property type="match status" value="1"/>
</dbReference>
<protein>
    <recommendedName>
        <fullName evidence="3">nicotinate-nucleotide adenylyltransferase</fullName>
        <ecNumber evidence="3">2.7.7.18</ecNumber>
    </recommendedName>
</protein>
<dbReference type="InterPro" id="IPR004821">
    <property type="entry name" value="Cyt_trans-like"/>
</dbReference>
<keyword evidence="5 12" id="KW-0808">Transferase</keyword>
<keyword evidence="7" id="KW-0547">Nucleotide-binding</keyword>
<dbReference type="OrthoDB" id="5295945at2"/>
<dbReference type="NCBIfam" id="NF000842">
    <property type="entry name" value="PRK00071.2-1"/>
    <property type="match status" value="1"/>
</dbReference>
<keyword evidence="9" id="KW-0520">NAD</keyword>
<comment type="function">
    <text evidence="1">Catalyzes the reversible adenylation of nicotinate mononucleotide (NaMN) to nicotinic acid adenine dinucleotide (NaAD).</text>
</comment>
<dbReference type="AlphaFoldDB" id="Q119N0"/>
<dbReference type="InterPro" id="IPR005248">
    <property type="entry name" value="NadD/NMNAT"/>
</dbReference>
<evidence type="ECO:0000256" key="5">
    <source>
        <dbReference type="ARBA" id="ARBA00022679"/>
    </source>
</evidence>
<evidence type="ECO:0000256" key="6">
    <source>
        <dbReference type="ARBA" id="ARBA00022695"/>
    </source>
</evidence>
<evidence type="ECO:0000256" key="4">
    <source>
        <dbReference type="ARBA" id="ARBA00022642"/>
    </source>
</evidence>
<evidence type="ECO:0000256" key="2">
    <source>
        <dbReference type="ARBA" id="ARBA00005019"/>
    </source>
</evidence>
<comment type="pathway">
    <text evidence="2">Cofactor biosynthesis; NAD(+) biosynthesis; deamido-NAD(+) from nicotinate D-ribonucleotide: step 1/1.</text>
</comment>
<evidence type="ECO:0000256" key="9">
    <source>
        <dbReference type="ARBA" id="ARBA00023027"/>
    </source>
</evidence>
<dbReference type="eggNOG" id="COG1057">
    <property type="taxonomic scope" value="Bacteria"/>
</dbReference>
<evidence type="ECO:0000256" key="8">
    <source>
        <dbReference type="ARBA" id="ARBA00022840"/>
    </source>
</evidence>
<comment type="catalytic activity">
    <reaction evidence="10">
        <text>nicotinate beta-D-ribonucleotide + ATP + H(+) = deamido-NAD(+) + diphosphate</text>
        <dbReference type="Rhea" id="RHEA:22860"/>
        <dbReference type="ChEBI" id="CHEBI:15378"/>
        <dbReference type="ChEBI" id="CHEBI:30616"/>
        <dbReference type="ChEBI" id="CHEBI:33019"/>
        <dbReference type="ChEBI" id="CHEBI:57502"/>
        <dbReference type="ChEBI" id="CHEBI:58437"/>
        <dbReference type="EC" id="2.7.7.18"/>
    </reaction>
</comment>
<dbReference type="Pfam" id="PF01467">
    <property type="entry name" value="CTP_transf_like"/>
    <property type="match status" value="1"/>
</dbReference>
<keyword evidence="8" id="KW-0067">ATP-binding</keyword>
<dbReference type="Gene3D" id="3.40.50.620">
    <property type="entry name" value="HUPs"/>
    <property type="match status" value="1"/>
</dbReference>
<dbReference type="EC" id="2.7.7.18" evidence="3"/>
<reference evidence="12" key="1">
    <citation type="submission" date="2006-06" db="EMBL/GenBank/DDBJ databases">
        <title>Complete sequence of Trichodesmium erythraeum IMS101.</title>
        <authorList>
            <consortium name="US DOE Joint Genome Institute"/>
            <person name="Copeland A."/>
            <person name="Lucas S."/>
            <person name="Lapidus A."/>
            <person name="Barry K."/>
            <person name="Detter J.C."/>
            <person name="Glavina del Rio T."/>
            <person name="Hammon N."/>
            <person name="Israni S."/>
            <person name="Dalin E."/>
            <person name="Tice H."/>
            <person name="Pitluck S."/>
            <person name="Kiss H."/>
            <person name="Munk A.C."/>
            <person name="Brettin T."/>
            <person name="Bruce D."/>
            <person name="Han C."/>
            <person name="Tapia R."/>
            <person name="Gilna P."/>
            <person name="Schmutz J."/>
            <person name="Larimer F."/>
            <person name="Land M."/>
            <person name="Hauser L."/>
            <person name="Kyrpides N."/>
            <person name="Kim E."/>
            <person name="Richardson P."/>
        </authorList>
    </citation>
    <scope>NUCLEOTIDE SEQUENCE [LARGE SCALE GENOMIC DNA]</scope>
    <source>
        <strain evidence="12">IMS101</strain>
    </source>
</reference>
<dbReference type="STRING" id="203124.Tery_0319"/>
<accession>Q119N0</accession>
<dbReference type="GO" id="GO:0005524">
    <property type="term" value="F:ATP binding"/>
    <property type="evidence" value="ECO:0007669"/>
    <property type="project" value="UniProtKB-KW"/>
</dbReference>
<dbReference type="KEGG" id="ter:Tery_0319"/>
<dbReference type="HOGENOM" id="CLU_069765_3_2_3"/>
<gene>
    <name evidence="12" type="ordered locus">Tery_0319</name>
</gene>
<proteinExistence type="predicted"/>
<dbReference type="GO" id="GO:0009435">
    <property type="term" value="P:NAD+ biosynthetic process"/>
    <property type="evidence" value="ECO:0007669"/>
    <property type="project" value="UniProtKB-UniPathway"/>
</dbReference>
<keyword evidence="6" id="KW-0548">Nucleotidyltransferase</keyword>
<dbReference type="PANTHER" id="PTHR39321:SF3">
    <property type="entry name" value="PHOSPHOPANTETHEINE ADENYLYLTRANSFERASE"/>
    <property type="match status" value="1"/>
</dbReference>
<dbReference type="InterPro" id="IPR014729">
    <property type="entry name" value="Rossmann-like_a/b/a_fold"/>
</dbReference>
<dbReference type="GO" id="GO:0004515">
    <property type="term" value="F:nicotinate-nucleotide adenylyltransferase activity"/>
    <property type="evidence" value="ECO:0007669"/>
    <property type="project" value="UniProtKB-EC"/>
</dbReference>
<dbReference type="SUPFAM" id="SSF52374">
    <property type="entry name" value="Nucleotidylyl transferase"/>
    <property type="match status" value="1"/>
</dbReference>
<evidence type="ECO:0000313" key="12">
    <source>
        <dbReference type="EMBL" id="ABG49794.1"/>
    </source>
</evidence>
<dbReference type="PANTHER" id="PTHR39321">
    <property type="entry name" value="NICOTINATE-NUCLEOTIDE ADENYLYLTRANSFERASE-RELATED"/>
    <property type="match status" value="1"/>
</dbReference>
<name>Q119N0_TRIEI</name>
<dbReference type="NCBIfam" id="TIGR00125">
    <property type="entry name" value="cyt_tran_rel"/>
    <property type="match status" value="1"/>
</dbReference>
<evidence type="ECO:0000259" key="11">
    <source>
        <dbReference type="Pfam" id="PF01467"/>
    </source>
</evidence>
<evidence type="ECO:0000256" key="7">
    <source>
        <dbReference type="ARBA" id="ARBA00022741"/>
    </source>
</evidence>